<proteinExistence type="predicted"/>
<dbReference type="EMBL" id="VSSQ01095839">
    <property type="protein sequence ID" value="MPN39803.1"/>
    <property type="molecule type" value="Genomic_DNA"/>
</dbReference>
<gene>
    <name evidence="1" type="ORF">SDC9_187335</name>
</gene>
<evidence type="ECO:0008006" key="2">
    <source>
        <dbReference type="Google" id="ProtNLM"/>
    </source>
</evidence>
<accession>A0A645HWU1</accession>
<dbReference type="Gene3D" id="1.25.40.10">
    <property type="entry name" value="Tetratricopeptide repeat domain"/>
    <property type="match status" value="1"/>
</dbReference>
<comment type="caution">
    <text evidence="1">The sequence shown here is derived from an EMBL/GenBank/DDBJ whole genome shotgun (WGS) entry which is preliminary data.</text>
</comment>
<sequence length="160" mass="18090">MQQVATEAVENRKKIIFSKAEVLLKAGEGARGKAMLRSLGEDFGHESGVLTTIGSLLMECGFAFDAIVFFEEAIEAFPRDPASYGPLAACYTEFQEFEKGERLYLNAIREFGTHPRTMINLAKLYIAWNKRYKAFVLLSQVLQKDPDNEEAKEIFILVDR</sequence>
<protein>
    <recommendedName>
        <fullName evidence="2">Tetratricopeptide repeat protein</fullName>
    </recommendedName>
</protein>
<dbReference type="AlphaFoldDB" id="A0A645HWU1"/>
<evidence type="ECO:0000313" key="1">
    <source>
        <dbReference type="EMBL" id="MPN39803.1"/>
    </source>
</evidence>
<dbReference type="SUPFAM" id="SSF48452">
    <property type="entry name" value="TPR-like"/>
    <property type="match status" value="1"/>
</dbReference>
<name>A0A645HWU1_9ZZZZ</name>
<reference evidence="1" key="1">
    <citation type="submission" date="2019-08" db="EMBL/GenBank/DDBJ databases">
        <authorList>
            <person name="Kucharzyk K."/>
            <person name="Murdoch R.W."/>
            <person name="Higgins S."/>
            <person name="Loffler F."/>
        </authorList>
    </citation>
    <scope>NUCLEOTIDE SEQUENCE</scope>
</reference>
<organism evidence="1">
    <name type="scientific">bioreactor metagenome</name>
    <dbReference type="NCBI Taxonomy" id="1076179"/>
    <lineage>
        <taxon>unclassified sequences</taxon>
        <taxon>metagenomes</taxon>
        <taxon>ecological metagenomes</taxon>
    </lineage>
</organism>
<dbReference type="InterPro" id="IPR011990">
    <property type="entry name" value="TPR-like_helical_dom_sf"/>
</dbReference>